<dbReference type="CDD" id="cd01714">
    <property type="entry name" value="ETF_beta"/>
    <property type="match status" value="1"/>
</dbReference>
<dbReference type="InterPro" id="IPR012255">
    <property type="entry name" value="ETF_b"/>
</dbReference>
<dbReference type="AlphaFoldDB" id="J7R8D6"/>
<keyword evidence="3 6" id="KW-0813">Transport</keyword>
<dbReference type="GO" id="GO:0005759">
    <property type="term" value="C:mitochondrial matrix"/>
    <property type="evidence" value="ECO:0007669"/>
    <property type="project" value="UniProtKB-SubCell"/>
</dbReference>
<evidence type="ECO:0000256" key="2">
    <source>
        <dbReference type="ARBA" id="ARBA00007557"/>
    </source>
</evidence>
<comment type="function">
    <text evidence="5 6">The electron transfer flavoprotein serves as a specific electron acceptor for several dehydrogenases, including five acyl-CoA dehydrogenases, glutaryl-CoA and sarcosine dehydrogenase. It transfers the electrons to the main mitochondrial respiratory chain via ETF-ubiquinone oxidoreductase (ETF dehydrogenase).</text>
</comment>
<comment type="cofactor">
    <cofactor evidence="6">
        <name>AMP</name>
        <dbReference type="ChEBI" id="CHEBI:456215"/>
    </cofactor>
    <text evidence="6">Binds 1 AMP per subunit.</text>
</comment>
<evidence type="ECO:0000259" key="7">
    <source>
        <dbReference type="SMART" id="SM00893"/>
    </source>
</evidence>
<dbReference type="SMART" id="SM00893">
    <property type="entry name" value="ETF"/>
    <property type="match status" value="1"/>
</dbReference>
<feature type="domain" description="Electron transfer flavoprotein alpha/beta-subunit N-terminal" evidence="7">
    <location>
        <begin position="21"/>
        <end position="216"/>
    </location>
</feature>
<organism evidence="8 9">
    <name type="scientific">Huiozyma naganishii (strain ATCC MYA-139 / BCRC 22969 / CBS 8797 / KCTC 17520 / NBRC 10181 / NCYC 3082 / Yp74L-3)</name>
    <name type="common">Yeast</name>
    <name type="synonym">Kazachstania naganishii</name>
    <dbReference type="NCBI Taxonomy" id="1071383"/>
    <lineage>
        <taxon>Eukaryota</taxon>
        <taxon>Fungi</taxon>
        <taxon>Dikarya</taxon>
        <taxon>Ascomycota</taxon>
        <taxon>Saccharomycotina</taxon>
        <taxon>Saccharomycetes</taxon>
        <taxon>Saccharomycetales</taxon>
        <taxon>Saccharomycetaceae</taxon>
        <taxon>Huiozyma</taxon>
    </lineage>
</organism>
<comment type="subunit">
    <text evidence="6">Heterodimer of an alpha and a beta subunit.</text>
</comment>
<keyword evidence="9" id="KW-1185">Reference proteome</keyword>
<evidence type="ECO:0000256" key="6">
    <source>
        <dbReference type="PIRNR" id="PIRNR000090"/>
    </source>
</evidence>
<dbReference type="GO" id="GO:0033539">
    <property type="term" value="P:fatty acid beta-oxidation using acyl-CoA dehydrogenase"/>
    <property type="evidence" value="ECO:0007669"/>
    <property type="project" value="TreeGrafter"/>
</dbReference>
<dbReference type="OMA" id="EINQPRI"/>
<dbReference type="InterPro" id="IPR014730">
    <property type="entry name" value="ETF_a/b_N"/>
</dbReference>
<protein>
    <recommendedName>
        <fullName evidence="6">Probable electron transfer flavoprotein subunit beta</fullName>
    </recommendedName>
</protein>
<dbReference type="Gene3D" id="3.40.50.620">
    <property type="entry name" value="HUPs"/>
    <property type="match status" value="1"/>
</dbReference>
<dbReference type="InterPro" id="IPR033948">
    <property type="entry name" value="ETF_beta_N"/>
</dbReference>
<dbReference type="SUPFAM" id="SSF52402">
    <property type="entry name" value="Adenine nucleotide alpha hydrolases-like"/>
    <property type="match status" value="1"/>
</dbReference>
<dbReference type="PANTHER" id="PTHR21294:SF8">
    <property type="entry name" value="ELECTRON TRANSFER FLAVOPROTEIN SUBUNIT BETA"/>
    <property type="match status" value="1"/>
</dbReference>
<keyword evidence="4 6" id="KW-0249">Electron transport</keyword>
<evidence type="ECO:0000313" key="8">
    <source>
        <dbReference type="EMBL" id="CCK71130.1"/>
    </source>
</evidence>
<dbReference type="GO" id="GO:0009055">
    <property type="term" value="F:electron transfer activity"/>
    <property type="evidence" value="ECO:0007669"/>
    <property type="project" value="InterPro"/>
</dbReference>
<dbReference type="Proteomes" id="UP000006310">
    <property type="component" value="Chromosome 7"/>
</dbReference>
<dbReference type="Pfam" id="PF01012">
    <property type="entry name" value="ETF"/>
    <property type="match status" value="1"/>
</dbReference>
<gene>
    <name evidence="8" type="primary">KNAG0G00740</name>
    <name evidence="8" type="ordered locus">KNAG_0G00740</name>
</gene>
<dbReference type="KEGG" id="kng:KNAG_0G00740"/>
<dbReference type="RefSeq" id="XP_022465376.1">
    <property type="nucleotide sequence ID" value="XM_022608929.1"/>
</dbReference>
<comment type="subcellular location">
    <subcellularLocation>
        <location evidence="1 6">Mitochondrion matrix</location>
    </subcellularLocation>
</comment>
<dbReference type="STRING" id="1071383.J7R8D6"/>
<evidence type="ECO:0000256" key="5">
    <source>
        <dbReference type="ARBA" id="ARBA00025416"/>
    </source>
</evidence>
<keyword evidence="6" id="KW-0496">Mitochondrion</keyword>
<dbReference type="GO" id="GO:0009063">
    <property type="term" value="P:amino acid catabolic process"/>
    <property type="evidence" value="ECO:0007669"/>
    <property type="project" value="TreeGrafter"/>
</dbReference>
<proteinExistence type="inferred from homology"/>
<dbReference type="GeneID" id="34526854"/>
<name>J7R8D6_HUIN7</name>
<dbReference type="HOGENOM" id="CLU_060196_0_1_1"/>
<evidence type="ECO:0000313" key="9">
    <source>
        <dbReference type="Proteomes" id="UP000006310"/>
    </source>
</evidence>
<dbReference type="PIRSF" id="PIRSF000090">
    <property type="entry name" value="Beta-ETF"/>
    <property type="match status" value="1"/>
</dbReference>
<comment type="cofactor">
    <cofactor evidence="6">
        <name>FAD</name>
        <dbReference type="ChEBI" id="CHEBI:57692"/>
    </cofactor>
    <text evidence="6">Binds 1 FAD per dimer.</text>
</comment>
<dbReference type="EMBL" id="HE978320">
    <property type="protein sequence ID" value="CCK71130.1"/>
    <property type="molecule type" value="Genomic_DNA"/>
</dbReference>
<comment type="similarity">
    <text evidence="2 6">Belongs to the ETF beta-subunit/FixA family.</text>
</comment>
<dbReference type="eggNOG" id="KOG3180">
    <property type="taxonomic scope" value="Eukaryota"/>
</dbReference>
<dbReference type="InterPro" id="IPR014729">
    <property type="entry name" value="Rossmann-like_a/b/a_fold"/>
</dbReference>
<evidence type="ECO:0000256" key="1">
    <source>
        <dbReference type="ARBA" id="ARBA00004305"/>
    </source>
</evidence>
<sequence length="248" mass="26554">MKILVPVKRVVDAALRPIVSQGALSTSGLKFSSNPFDEIALEEALTLQRTLGGPAKAEVHCISLGPDACTDVLRNCLARGAQHATHVKVPEGNTLEPLAVAKILHGFVKDRGFDLVLLGKQAIDDDAACTGPMLAGLLQWPQATAASRVQWSPETSRLSITSETDSGEQTVSAPLPLVVTADLRLNKPKYVGLAKLMKVKRVPIEKVDPETTMSQRLEQVSVGEPPAKKPVTMVSSVDELVSKIRDLV</sequence>
<evidence type="ECO:0000256" key="3">
    <source>
        <dbReference type="ARBA" id="ARBA00022448"/>
    </source>
</evidence>
<reference evidence="9" key="2">
    <citation type="submission" date="2012-08" db="EMBL/GenBank/DDBJ databases">
        <title>Genome sequence of Kazachstania naganishii.</title>
        <authorList>
            <person name="Gordon J.L."/>
            <person name="Armisen D."/>
            <person name="Proux-Wera E."/>
            <person name="OhEigeartaigh S.S."/>
            <person name="Byrne K.P."/>
            <person name="Wolfe K.H."/>
        </authorList>
    </citation>
    <scope>NUCLEOTIDE SEQUENCE [LARGE SCALE GENOMIC DNA]</scope>
    <source>
        <strain evidence="9">ATCC MYA-139 / BCRC 22969 / CBS 8797 / CCRC 22969 / KCTC 17520 / NBRC 10181 / NCYC 3082</strain>
    </source>
</reference>
<reference evidence="8 9" key="1">
    <citation type="journal article" date="2011" name="Proc. Natl. Acad. Sci. U.S.A.">
        <title>Evolutionary erosion of yeast sex chromosomes by mating-type switching accidents.</title>
        <authorList>
            <person name="Gordon J.L."/>
            <person name="Armisen D."/>
            <person name="Proux-Wera E."/>
            <person name="Oheigeartaigh S.S."/>
            <person name="Byrne K.P."/>
            <person name="Wolfe K.H."/>
        </authorList>
    </citation>
    <scope>NUCLEOTIDE SEQUENCE [LARGE SCALE GENOMIC DNA]</scope>
    <source>
        <strain evidence="9">ATCC MYA-139 / BCRC 22969 / CBS 8797 / CCRC 22969 / KCTC 17520 / NBRC 10181 / NCYC 3082</strain>
    </source>
</reference>
<accession>J7R8D6</accession>
<dbReference type="OrthoDB" id="276685at2759"/>
<dbReference type="PANTHER" id="PTHR21294">
    <property type="entry name" value="ELECTRON TRANSFER FLAVOPROTEIN BETA-SUBUNIT"/>
    <property type="match status" value="1"/>
</dbReference>
<evidence type="ECO:0000256" key="4">
    <source>
        <dbReference type="ARBA" id="ARBA00022982"/>
    </source>
</evidence>